<dbReference type="PROSITE" id="PS51788">
    <property type="entry name" value="CULT"/>
    <property type="match status" value="1"/>
</dbReference>
<evidence type="ECO:0000313" key="2">
    <source>
        <dbReference type="EMBL" id="CAH4017519.1"/>
    </source>
</evidence>
<comment type="caution">
    <text evidence="2">The sequence shown here is derived from an EMBL/GenBank/DDBJ whole genome shotgun (WGS) entry which is preliminary data.</text>
</comment>
<evidence type="ECO:0000313" key="3">
    <source>
        <dbReference type="Proteomes" id="UP001152562"/>
    </source>
</evidence>
<dbReference type="AlphaFoldDB" id="A0A9P0T9E4"/>
<dbReference type="InterPro" id="IPR034750">
    <property type="entry name" value="CULT"/>
</dbReference>
<dbReference type="Proteomes" id="UP001152562">
    <property type="component" value="Unassembled WGS sequence"/>
</dbReference>
<organism evidence="2 3">
    <name type="scientific">Pieris brassicae</name>
    <name type="common">White butterfly</name>
    <name type="synonym">Large white butterfly</name>
    <dbReference type="NCBI Taxonomy" id="7116"/>
    <lineage>
        <taxon>Eukaryota</taxon>
        <taxon>Metazoa</taxon>
        <taxon>Ecdysozoa</taxon>
        <taxon>Arthropoda</taxon>
        <taxon>Hexapoda</taxon>
        <taxon>Insecta</taxon>
        <taxon>Pterygota</taxon>
        <taxon>Neoptera</taxon>
        <taxon>Endopterygota</taxon>
        <taxon>Lepidoptera</taxon>
        <taxon>Glossata</taxon>
        <taxon>Ditrysia</taxon>
        <taxon>Papilionoidea</taxon>
        <taxon>Pieridae</taxon>
        <taxon>Pierinae</taxon>
        <taxon>Pieris</taxon>
    </lineage>
</organism>
<gene>
    <name evidence="2" type="ORF">PIBRA_LOCUS3564</name>
</gene>
<dbReference type="EMBL" id="CALOZG010000004">
    <property type="protein sequence ID" value="CAH4017519.1"/>
    <property type="molecule type" value="Genomic_DNA"/>
</dbReference>
<keyword evidence="3" id="KW-1185">Reference proteome</keyword>
<protein>
    <recommendedName>
        <fullName evidence="1">CULT domain-containing protein</fullName>
    </recommendedName>
</protein>
<sequence>MRATREVFKYVIFSLDNKHEYTFSYYPIIQVHDITDIIDKNVILCRTCGNTISLSNAISEKRSLLSLKTFNDTLFSSENVIVQILTKDVIFNFPIIITNYSNCIGLGEWEEDEELWFTGYRWRPCLCPDCGVLVGWLFEKYNPLGSNNSFHEVRDQFYALILPNLVSQRFLDSIIIGLHE</sequence>
<proteinExistence type="predicted"/>
<accession>A0A9P0T9E4</accession>
<name>A0A9P0T9E4_PIEBR</name>
<evidence type="ECO:0000259" key="1">
    <source>
        <dbReference type="PROSITE" id="PS51788"/>
    </source>
</evidence>
<reference evidence="2" key="1">
    <citation type="submission" date="2022-05" db="EMBL/GenBank/DDBJ databases">
        <authorList>
            <person name="Okamura Y."/>
        </authorList>
    </citation>
    <scope>NUCLEOTIDE SEQUENCE</scope>
</reference>
<dbReference type="Gene3D" id="2.170.150.20">
    <property type="entry name" value="Peptide methionine sulfoxide reductase"/>
    <property type="match status" value="1"/>
</dbReference>
<feature type="domain" description="CULT" evidence="1">
    <location>
        <begin position="40"/>
        <end position="169"/>
    </location>
</feature>